<keyword evidence="3" id="KW-0732">Signal</keyword>
<feature type="signal peptide" evidence="3">
    <location>
        <begin position="1"/>
        <end position="37"/>
    </location>
</feature>
<protein>
    <submittedName>
        <fullName evidence="4">Phosphoesterase</fullName>
    </submittedName>
</protein>
<accession>A0A6I3KVV8</accession>
<sequence length="511" mass="53359">MRHNGVGNYRSKSFAIVTAATLAVLGVSAVTPTGAHAAVTSPNLIVDGDAEAVAQCSPKGLDGMTLPGWNIGKGEPNAVCYGQSGWPSASSPGPSNRGSKFFAGGGTGNAEMDQTVSVSAAGAAIDQGGVSFDLNGWLGGFGAQDDRVNMTAIFLSASGSQLGSAECDDVSSIDRGLQTGLLQRDTKGTLPKGTRAVKIQLNFSWTDGDTNDGYADDLSFTIGAALPAPGLSAPASAVPGYDHVFVVYMENQDYDGLTGIIGNPLAPYINGLRPQGATLSQSYATTHPSDPNYVALAAGGLYGLVDNSVGATTLDARHIGNRVDAAGKTWKGYAEDANGNCDQAAHGQYYPDDLPFLYFKNMKSDPSYCAAHLQPLTQMTTDLTSAATTPNFVWFAANECHNMEGCGVASGDSWLSTTLPTILNSPAWKQQRSLLILTWDEGATKSFGPLFSNRVPTIVLGSQNSVKSGYTSSQRTDQYGLLRTIDIALGLQPLTNNDGYAATVNDIWPGH</sequence>
<dbReference type="SUPFAM" id="SSF53649">
    <property type="entry name" value="Alkaline phosphatase-like"/>
    <property type="match status" value="1"/>
</dbReference>
<keyword evidence="1" id="KW-0378">Hydrolase</keyword>
<dbReference type="GO" id="GO:0016788">
    <property type="term" value="F:hydrolase activity, acting on ester bonds"/>
    <property type="evidence" value="ECO:0007669"/>
    <property type="project" value="InterPro"/>
</dbReference>
<dbReference type="Proteomes" id="UP000432464">
    <property type="component" value="Unassembled WGS sequence"/>
</dbReference>
<evidence type="ECO:0000313" key="5">
    <source>
        <dbReference type="Proteomes" id="UP000432464"/>
    </source>
</evidence>
<reference evidence="4 5" key="1">
    <citation type="submission" date="2019-11" db="EMBL/GenBank/DDBJ databases">
        <title>Nocardia sp. nov. CT2-14 isolated from soil.</title>
        <authorList>
            <person name="Kanchanasin P."/>
            <person name="Tanasupawat S."/>
            <person name="Yuki M."/>
            <person name="Kudo T."/>
        </authorList>
    </citation>
    <scope>NUCLEOTIDE SEQUENCE [LARGE SCALE GENOMIC DNA]</scope>
    <source>
        <strain evidence="4 5">CT2-14</strain>
    </source>
</reference>
<organism evidence="4 5">
    <name type="scientific">Nocardia aurantiaca</name>
    <dbReference type="NCBI Taxonomy" id="2675850"/>
    <lineage>
        <taxon>Bacteria</taxon>
        <taxon>Bacillati</taxon>
        <taxon>Actinomycetota</taxon>
        <taxon>Actinomycetes</taxon>
        <taxon>Mycobacteriales</taxon>
        <taxon>Nocardiaceae</taxon>
        <taxon>Nocardia</taxon>
    </lineage>
</organism>
<evidence type="ECO:0000256" key="3">
    <source>
        <dbReference type="SAM" id="SignalP"/>
    </source>
</evidence>
<dbReference type="InterPro" id="IPR007312">
    <property type="entry name" value="Phosphoesterase"/>
</dbReference>
<dbReference type="GO" id="GO:0009395">
    <property type="term" value="P:phospholipid catabolic process"/>
    <property type="evidence" value="ECO:0007669"/>
    <property type="project" value="TreeGrafter"/>
</dbReference>
<dbReference type="AlphaFoldDB" id="A0A6I3KVV8"/>
<dbReference type="Pfam" id="PF04185">
    <property type="entry name" value="Phosphoesterase"/>
    <property type="match status" value="1"/>
</dbReference>
<evidence type="ECO:0000256" key="2">
    <source>
        <dbReference type="ARBA" id="ARBA00023026"/>
    </source>
</evidence>
<proteinExistence type="predicted"/>
<keyword evidence="2" id="KW-0843">Virulence</keyword>
<dbReference type="PANTHER" id="PTHR31956:SF8">
    <property type="entry name" value="ACID PHOSPHATASE PHOA (AFU_ORTHOLOGUE AFUA_1G03570)"/>
    <property type="match status" value="1"/>
</dbReference>
<dbReference type="EMBL" id="WMBB01000003">
    <property type="protein sequence ID" value="MTE12690.1"/>
    <property type="molecule type" value="Genomic_DNA"/>
</dbReference>
<evidence type="ECO:0000256" key="1">
    <source>
        <dbReference type="ARBA" id="ARBA00022801"/>
    </source>
</evidence>
<comment type="caution">
    <text evidence="4">The sequence shown here is derived from an EMBL/GenBank/DDBJ whole genome shotgun (WGS) entry which is preliminary data.</text>
</comment>
<name>A0A6I3KVV8_9NOCA</name>
<dbReference type="Gene3D" id="3.40.720.10">
    <property type="entry name" value="Alkaline Phosphatase, subunit A"/>
    <property type="match status" value="1"/>
</dbReference>
<dbReference type="InterPro" id="IPR017850">
    <property type="entry name" value="Alkaline_phosphatase_core_sf"/>
</dbReference>
<evidence type="ECO:0000313" key="4">
    <source>
        <dbReference type="EMBL" id="MTE12690.1"/>
    </source>
</evidence>
<keyword evidence="5" id="KW-1185">Reference proteome</keyword>
<gene>
    <name evidence="4" type="ORF">GLP40_07875</name>
</gene>
<feature type="chain" id="PRO_5026244963" evidence="3">
    <location>
        <begin position="38"/>
        <end position="511"/>
    </location>
</feature>
<dbReference type="PANTHER" id="PTHR31956">
    <property type="entry name" value="NON-SPECIFIC PHOSPHOLIPASE C4-RELATED"/>
    <property type="match status" value="1"/>
</dbReference>